<feature type="compositionally biased region" description="Polar residues" evidence="1">
    <location>
        <begin position="1"/>
        <end position="14"/>
    </location>
</feature>
<proteinExistence type="predicted"/>
<feature type="region of interest" description="Disordered" evidence="1">
    <location>
        <begin position="1"/>
        <end position="42"/>
    </location>
</feature>
<name>A0ABU5F7T8_9BACT</name>
<gene>
    <name evidence="2" type="ORF">R5W23_005281</name>
</gene>
<accession>A0ABU5F7T8</accession>
<evidence type="ECO:0000256" key="1">
    <source>
        <dbReference type="SAM" id="MobiDB-lite"/>
    </source>
</evidence>
<dbReference type="EMBL" id="JAXBLV010000244">
    <property type="protein sequence ID" value="MDY3563665.1"/>
    <property type="molecule type" value="Genomic_DNA"/>
</dbReference>
<dbReference type="RefSeq" id="WP_320689818.1">
    <property type="nucleotide sequence ID" value="NZ_JAXBLV010000244.1"/>
</dbReference>
<organism evidence="2 3">
    <name type="scientific">Gemmata algarum</name>
    <dbReference type="NCBI Taxonomy" id="2975278"/>
    <lineage>
        <taxon>Bacteria</taxon>
        <taxon>Pseudomonadati</taxon>
        <taxon>Planctomycetota</taxon>
        <taxon>Planctomycetia</taxon>
        <taxon>Gemmatales</taxon>
        <taxon>Gemmataceae</taxon>
        <taxon>Gemmata</taxon>
    </lineage>
</organism>
<comment type="caution">
    <text evidence="2">The sequence shown here is derived from an EMBL/GenBank/DDBJ whole genome shotgun (WGS) entry which is preliminary data.</text>
</comment>
<dbReference type="Proteomes" id="UP001272242">
    <property type="component" value="Unassembled WGS sequence"/>
</dbReference>
<evidence type="ECO:0000313" key="3">
    <source>
        <dbReference type="Proteomes" id="UP001272242"/>
    </source>
</evidence>
<keyword evidence="3" id="KW-1185">Reference proteome</keyword>
<sequence>MPTAQGNQPGSGSDTRAGIAFGTARPGGIAPTVGKGHARIEK</sequence>
<evidence type="ECO:0000313" key="2">
    <source>
        <dbReference type="EMBL" id="MDY3563665.1"/>
    </source>
</evidence>
<protein>
    <submittedName>
        <fullName evidence="2">Uncharacterized protein</fullName>
    </submittedName>
</protein>
<reference evidence="3" key="1">
    <citation type="journal article" date="2023" name="Mar. Drugs">
        <title>Gemmata algarum, a Novel Planctomycete Isolated from an Algal Mat, Displays Antimicrobial Activity.</title>
        <authorList>
            <person name="Kumar G."/>
            <person name="Kallscheuer N."/>
            <person name="Kashif M."/>
            <person name="Ahamad S."/>
            <person name="Jagadeeshwari U."/>
            <person name="Pannikurungottu S."/>
            <person name="Haufschild T."/>
            <person name="Kabuu M."/>
            <person name="Sasikala C."/>
            <person name="Jogler C."/>
            <person name="Ramana C."/>
        </authorList>
    </citation>
    <scope>NUCLEOTIDE SEQUENCE [LARGE SCALE GENOMIC DNA]</scope>
    <source>
        <strain evidence="3">JC673</strain>
    </source>
</reference>